<dbReference type="PANTHER" id="PTHR12271">
    <property type="entry name" value="POLY A POLYMERASE CID PAP -RELATED"/>
    <property type="match status" value="1"/>
</dbReference>
<sequence>MEDEFGNAAEEQVISISPISLGGLPLVAELLACVARAAQSVKGARVHPFGSSVNGFGDQSSDVDLVLEASKPNLVKGLRLGSCNKWELAPKALDALSRGPLQAQGFQVVHRILEAKVPILKLERNGVECDLSCNNLLPFWNTRLLKLYVDINQSVVGLVQEVKAWARGKGVHGAPAGHLSSYSFTLLVIFYMQIRGALPSLQRWAEHRPQWYTEGAKKWNVAMDVELPPPEACKQFAAVQVSLQDFANFMTKEFHWGTEVVSVRIGRCLLLNAYPDLGQKLRRRLPDEYDKILHIEDPFDTDRNLNCVFSAGHNKKLWCALVEEASPDAGLRPARQAQTLIEPASAAAATAAAAAAAADAAKPDFPPTWPGPAAHIFGLLSACAPRPSAQYLEPAGATWPLSHASAQTSLLPSAAPGHPAPAFQPAPSLPLAPSGQPATAFLPARGFQSAPPGQPAPVMPARARTPSPPPPPQPQQQPPPPPPHADPLEGDSMEPPPPPPYPPGTVMQNSQQQQQQQQQQQNGVVAGLGVEAARSSRWSRSQRSMDRQDAEDSTFSEPSPPPPPPPPYPATYLIQRNIRPEETLEERLQSANSTFSGRQVVDSEALSSPGAAPTVSTYPFHQRQWLPPQQPSDKKNFNKIPGKKIPANNIHPNTEAFLVPAVARLMAEAKAGQQRSSFMV</sequence>
<dbReference type="EMBL" id="CAJNNW010027959">
    <property type="protein sequence ID" value="CAE8693963.1"/>
    <property type="molecule type" value="Genomic_DNA"/>
</dbReference>
<evidence type="ECO:0000259" key="2">
    <source>
        <dbReference type="Pfam" id="PF22600"/>
    </source>
</evidence>
<organism evidence="3 5">
    <name type="scientific">Polarella glacialis</name>
    <name type="common">Dinoflagellate</name>
    <dbReference type="NCBI Taxonomy" id="89957"/>
    <lineage>
        <taxon>Eukaryota</taxon>
        <taxon>Sar</taxon>
        <taxon>Alveolata</taxon>
        <taxon>Dinophyceae</taxon>
        <taxon>Suessiales</taxon>
        <taxon>Suessiaceae</taxon>
        <taxon>Polarella</taxon>
    </lineage>
</organism>
<accession>A0A813GMD7</accession>
<dbReference type="Proteomes" id="UP000626109">
    <property type="component" value="Unassembled WGS sequence"/>
</dbReference>
<gene>
    <name evidence="3" type="ORF">PGLA1383_LOCUS43374</name>
    <name evidence="4" type="ORF">PGLA2088_LOCUS28620</name>
</gene>
<keyword evidence="5" id="KW-1185">Reference proteome</keyword>
<feature type="compositionally biased region" description="Low complexity" evidence="1">
    <location>
        <begin position="511"/>
        <end position="521"/>
    </location>
</feature>
<dbReference type="AlphaFoldDB" id="A0A813GMD7"/>
<feature type="compositionally biased region" description="Pro residues" evidence="1">
    <location>
        <begin position="494"/>
        <end position="503"/>
    </location>
</feature>
<dbReference type="SUPFAM" id="SSF81631">
    <property type="entry name" value="PAP/OAS1 substrate-binding domain"/>
    <property type="match status" value="1"/>
</dbReference>
<feature type="compositionally biased region" description="Pro residues" evidence="1">
    <location>
        <begin position="418"/>
        <end position="430"/>
    </location>
</feature>
<feature type="compositionally biased region" description="Pro residues" evidence="1">
    <location>
        <begin position="466"/>
        <end position="485"/>
    </location>
</feature>
<reference evidence="3" key="1">
    <citation type="submission" date="2021-02" db="EMBL/GenBank/DDBJ databases">
        <authorList>
            <person name="Dougan E. K."/>
            <person name="Rhodes N."/>
            <person name="Thang M."/>
            <person name="Chan C."/>
        </authorList>
    </citation>
    <scope>NUCLEOTIDE SEQUENCE</scope>
</reference>
<comment type="caution">
    <text evidence="3">The sequence shown here is derived from an EMBL/GenBank/DDBJ whole genome shotgun (WGS) entry which is preliminary data.</text>
</comment>
<feature type="region of interest" description="Disordered" evidence="1">
    <location>
        <begin position="410"/>
        <end position="648"/>
    </location>
</feature>
<proteinExistence type="predicted"/>
<dbReference type="Pfam" id="PF22600">
    <property type="entry name" value="MTPAP-like_central"/>
    <property type="match status" value="1"/>
</dbReference>
<name>A0A813GMD7_POLGL</name>
<dbReference type="InterPro" id="IPR043519">
    <property type="entry name" value="NT_sf"/>
</dbReference>
<protein>
    <recommendedName>
        <fullName evidence="2">Poly(A) RNA polymerase mitochondrial-like central palm domain-containing protein</fullName>
    </recommendedName>
</protein>
<dbReference type="Proteomes" id="UP000654075">
    <property type="component" value="Unassembled WGS sequence"/>
</dbReference>
<feature type="domain" description="Poly(A) RNA polymerase mitochondrial-like central palm" evidence="2">
    <location>
        <begin position="38"/>
        <end position="149"/>
    </location>
</feature>
<evidence type="ECO:0000256" key="1">
    <source>
        <dbReference type="SAM" id="MobiDB-lite"/>
    </source>
</evidence>
<dbReference type="InterPro" id="IPR054708">
    <property type="entry name" value="MTPAP-like_central"/>
</dbReference>
<evidence type="ECO:0000313" key="4">
    <source>
        <dbReference type="EMBL" id="CAE8693963.1"/>
    </source>
</evidence>
<dbReference type="CDD" id="cd05402">
    <property type="entry name" value="NT_PAP_TUTase"/>
    <property type="match status" value="1"/>
</dbReference>
<evidence type="ECO:0000313" key="5">
    <source>
        <dbReference type="Proteomes" id="UP000654075"/>
    </source>
</evidence>
<dbReference type="PANTHER" id="PTHR12271:SF40">
    <property type="entry name" value="POLY(A) RNA POLYMERASE GLD2"/>
    <property type="match status" value="1"/>
</dbReference>
<dbReference type="EMBL" id="CAJNNV010028971">
    <property type="protein sequence ID" value="CAE8626445.1"/>
    <property type="molecule type" value="Genomic_DNA"/>
</dbReference>
<dbReference type="SUPFAM" id="SSF81301">
    <property type="entry name" value="Nucleotidyltransferase"/>
    <property type="match status" value="1"/>
</dbReference>
<dbReference type="GO" id="GO:0031123">
    <property type="term" value="P:RNA 3'-end processing"/>
    <property type="evidence" value="ECO:0007669"/>
    <property type="project" value="TreeGrafter"/>
</dbReference>
<dbReference type="OrthoDB" id="420381at2759"/>
<feature type="compositionally biased region" description="Pro residues" evidence="1">
    <location>
        <begin position="558"/>
        <end position="569"/>
    </location>
</feature>
<dbReference type="Gene3D" id="3.30.460.10">
    <property type="entry name" value="Beta Polymerase, domain 2"/>
    <property type="match status" value="1"/>
</dbReference>
<feature type="compositionally biased region" description="Basic and acidic residues" evidence="1">
    <location>
        <begin position="578"/>
        <end position="588"/>
    </location>
</feature>
<evidence type="ECO:0000313" key="3">
    <source>
        <dbReference type="EMBL" id="CAE8626445.1"/>
    </source>
</evidence>
<dbReference type="GO" id="GO:0016779">
    <property type="term" value="F:nucleotidyltransferase activity"/>
    <property type="evidence" value="ECO:0007669"/>
    <property type="project" value="TreeGrafter"/>
</dbReference>
<dbReference type="Gene3D" id="1.10.1410.10">
    <property type="match status" value="1"/>
</dbReference>